<accession>A0A0F9BGJ0</accession>
<reference evidence="1" key="1">
    <citation type="journal article" date="2015" name="Nature">
        <title>Complex archaea that bridge the gap between prokaryotes and eukaryotes.</title>
        <authorList>
            <person name="Spang A."/>
            <person name="Saw J.H."/>
            <person name="Jorgensen S.L."/>
            <person name="Zaremba-Niedzwiedzka K."/>
            <person name="Martijn J."/>
            <person name="Lind A.E."/>
            <person name="van Eijk R."/>
            <person name="Schleper C."/>
            <person name="Guy L."/>
            <person name="Ettema T.J."/>
        </authorList>
    </citation>
    <scope>NUCLEOTIDE SEQUENCE</scope>
</reference>
<protein>
    <submittedName>
        <fullName evidence="1">Uncharacterized protein</fullName>
    </submittedName>
</protein>
<proteinExistence type="predicted"/>
<dbReference type="EMBL" id="LAZR01037933">
    <property type="protein sequence ID" value="KKL20875.1"/>
    <property type="molecule type" value="Genomic_DNA"/>
</dbReference>
<comment type="caution">
    <text evidence="1">The sequence shown here is derived from an EMBL/GenBank/DDBJ whole genome shotgun (WGS) entry which is preliminary data.</text>
</comment>
<dbReference type="AlphaFoldDB" id="A0A0F9BGJ0"/>
<evidence type="ECO:0000313" key="1">
    <source>
        <dbReference type="EMBL" id="KKL20875.1"/>
    </source>
</evidence>
<sequence length="70" mass="8141">MTKPFYKVELSIDPNLLSQPGFTQLKLKVVQDKREETVFIGVETASFEKLFQTALNRVVEEIERRLSVQQ</sequence>
<name>A0A0F9BGJ0_9ZZZZ</name>
<gene>
    <name evidence="1" type="ORF">LCGC14_2451080</name>
</gene>
<organism evidence="1">
    <name type="scientific">marine sediment metagenome</name>
    <dbReference type="NCBI Taxonomy" id="412755"/>
    <lineage>
        <taxon>unclassified sequences</taxon>
        <taxon>metagenomes</taxon>
        <taxon>ecological metagenomes</taxon>
    </lineage>
</organism>